<name>A0A976X520_9LACO</name>
<keyword evidence="2" id="KW-1185">Reference proteome</keyword>
<evidence type="ECO:0000313" key="2">
    <source>
        <dbReference type="Proteomes" id="UP000831181"/>
    </source>
</evidence>
<dbReference type="EMBL" id="CP093360">
    <property type="protein sequence ID" value="UQS86087.1"/>
    <property type="molecule type" value="Genomic_DNA"/>
</dbReference>
<dbReference type="KEGG" id="lbe:MOO44_00135"/>
<dbReference type="AlphaFoldDB" id="A0A976X520"/>
<dbReference type="Proteomes" id="UP000831181">
    <property type="component" value="Plasmid p1unnamed"/>
</dbReference>
<geneLocation type="plasmid" evidence="1 2">
    <name>p1unnamed</name>
</geneLocation>
<sequence length="88" mass="10197">MKMIETPITFKITKNNFLIINTKSGIINKKAHTLLTINMNTRNKFTIIEKLSNDISEYMAIVQLVVMFADTDPNDREDVNNMRLVHNN</sequence>
<evidence type="ECO:0000313" key="1">
    <source>
        <dbReference type="EMBL" id="UQS86087.1"/>
    </source>
</evidence>
<gene>
    <name evidence="1" type="ORF">MOO44_00135</name>
</gene>
<protein>
    <submittedName>
        <fullName evidence="1">Uncharacterized protein</fullName>
    </submittedName>
</protein>
<accession>A0A976X520</accession>
<reference evidence="1" key="1">
    <citation type="journal article" date="2022" name="Int. J. Syst. Evol. Microbiol.">
        <title>Apilactobacillus apisilvae sp. nov., Nicolia spurrieriana gen. nov. sp. nov., Bombilactobacillus folatiphilus sp. nov. and Bombilactobacillus thymidiniphilus sp. nov., four new lactic acid bacterial isolates from stingless bees Tetragonula carbonaria and Austroplebeia australis.</title>
        <authorList>
            <person name="Oliphant S.A."/>
            <person name="Watson-Haigh N.S."/>
            <person name="Sumby K.M."/>
            <person name="Gardner J."/>
            <person name="Groom S."/>
            <person name="Jiranek V."/>
        </authorList>
    </citation>
    <scope>NUCLEOTIDE SEQUENCE</scope>
    <source>
        <strain evidence="1">SGEP1_A5</strain>
    </source>
</reference>
<organism evidence="1 2">
    <name type="scientific">Nicoliella spurrieriana</name>
    <dbReference type="NCBI Taxonomy" id="2925830"/>
    <lineage>
        <taxon>Bacteria</taxon>
        <taxon>Bacillati</taxon>
        <taxon>Bacillota</taxon>
        <taxon>Bacilli</taxon>
        <taxon>Lactobacillales</taxon>
        <taxon>Lactobacillaceae</taxon>
        <taxon>Nicoliella</taxon>
    </lineage>
</organism>
<proteinExistence type="predicted"/>
<keyword evidence="1" id="KW-0614">Plasmid</keyword>